<sequence length="239" mass="25656">MARNQPTRRRASRRHSGSGSTGSDDAARLAVAGVIVLLLTGAAGAVRTWLSIWWPLLALTGAALIVLLAWRLVVLRRRARARTARQAMLDRQVASTDGMSGTDFEQLVARLLRRDGLQQVTVSGGSGDLGADVTAHHPHDGSLLVVQCKRYTDRAVSSPDMQRFLGTVYHHHHAEHALYVTTSRYSRPAHDLATSSGVHLVDREALAPWMAGQPLLAPVTAGGDHGIAASARARRPPAA</sequence>
<dbReference type="InterPro" id="IPR052906">
    <property type="entry name" value="Type_IV_Methyl-Rstrct_Enzyme"/>
</dbReference>
<dbReference type="RefSeq" id="WP_183392961.1">
    <property type="nucleotide sequence ID" value="NZ_JACHVY010000007.1"/>
</dbReference>
<keyword evidence="2" id="KW-0472">Membrane</keyword>
<dbReference type="Proteomes" id="UP000533269">
    <property type="component" value="Unassembled WGS sequence"/>
</dbReference>
<keyword evidence="2" id="KW-0812">Transmembrane</keyword>
<dbReference type="Pfam" id="PF04471">
    <property type="entry name" value="Mrr_cat"/>
    <property type="match status" value="1"/>
</dbReference>
<reference evidence="4 5" key="1">
    <citation type="submission" date="2020-08" db="EMBL/GenBank/DDBJ databases">
        <title>The Agave Microbiome: Exploring the role of microbial communities in plant adaptations to desert environments.</title>
        <authorList>
            <person name="Partida-Martinez L.P."/>
        </authorList>
    </citation>
    <scope>NUCLEOTIDE SEQUENCE [LARGE SCALE GENOMIC DNA]</scope>
    <source>
        <strain evidence="4 5">AS2.23</strain>
    </source>
</reference>
<gene>
    <name evidence="4" type="ORF">FHR75_004186</name>
</gene>
<accession>A0A7W4TQQ2</accession>
<evidence type="ECO:0000313" key="5">
    <source>
        <dbReference type="Proteomes" id="UP000533269"/>
    </source>
</evidence>
<dbReference type="InterPro" id="IPR007560">
    <property type="entry name" value="Restrct_endonuc_IV_Mrr"/>
</dbReference>
<dbReference type="PANTHER" id="PTHR30015:SF6">
    <property type="entry name" value="SLL1429 PROTEIN"/>
    <property type="match status" value="1"/>
</dbReference>
<dbReference type="EMBL" id="JACHVY010000007">
    <property type="protein sequence ID" value="MBB2903344.1"/>
    <property type="molecule type" value="Genomic_DNA"/>
</dbReference>
<evidence type="ECO:0000259" key="3">
    <source>
        <dbReference type="Pfam" id="PF04471"/>
    </source>
</evidence>
<dbReference type="Gene3D" id="3.40.1350.10">
    <property type="match status" value="1"/>
</dbReference>
<feature type="region of interest" description="Disordered" evidence="1">
    <location>
        <begin position="1"/>
        <end position="24"/>
    </location>
</feature>
<dbReference type="GO" id="GO:0009307">
    <property type="term" value="P:DNA restriction-modification system"/>
    <property type="evidence" value="ECO:0007669"/>
    <property type="project" value="InterPro"/>
</dbReference>
<evidence type="ECO:0000256" key="2">
    <source>
        <dbReference type="SAM" id="Phobius"/>
    </source>
</evidence>
<evidence type="ECO:0000313" key="4">
    <source>
        <dbReference type="EMBL" id="MBB2903344.1"/>
    </source>
</evidence>
<reference evidence="4 5" key="2">
    <citation type="submission" date="2020-08" db="EMBL/GenBank/DDBJ databases">
        <authorList>
            <person name="Partida-Martinez L."/>
            <person name="Huntemann M."/>
            <person name="Clum A."/>
            <person name="Wang J."/>
            <person name="Palaniappan K."/>
            <person name="Ritter S."/>
            <person name="Chen I.-M."/>
            <person name="Stamatis D."/>
            <person name="Reddy T."/>
            <person name="O'Malley R."/>
            <person name="Daum C."/>
            <person name="Shapiro N."/>
            <person name="Ivanova N."/>
            <person name="Kyrpides N."/>
            <person name="Woyke T."/>
        </authorList>
    </citation>
    <scope>NUCLEOTIDE SEQUENCE [LARGE SCALE GENOMIC DNA]</scope>
    <source>
        <strain evidence="4 5">AS2.23</strain>
    </source>
</reference>
<name>A0A7W4TQQ2_KINRA</name>
<feature type="compositionally biased region" description="Basic residues" evidence="1">
    <location>
        <begin position="1"/>
        <end position="16"/>
    </location>
</feature>
<dbReference type="SUPFAM" id="SSF52980">
    <property type="entry name" value="Restriction endonuclease-like"/>
    <property type="match status" value="1"/>
</dbReference>
<organism evidence="4 5">
    <name type="scientific">Kineococcus radiotolerans</name>
    <dbReference type="NCBI Taxonomy" id="131568"/>
    <lineage>
        <taxon>Bacteria</taxon>
        <taxon>Bacillati</taxon>
        <taxon>Actinomycetota</taxon>
        <taxon>Actinomycetes</taxon>
        <taxon>Kineosporiales</taxon>
        <taxon>Kineosporiaceae</taxon>
        <taxon>Kineococcus</taxon>
    </lineage>
</organism>
<feature type="transmembrane region" description="Helical" evidence="2">
    <location>
        <begin position="26"/>
        <end position="46"/>
    </location>
</feature>
<dbReference type="AlphaFoldDB" id="A0A7W4TQQ2"/>
<evidence type="ECO:0000256" key="1">
    <source>
        <dbReference type="SAM" id="MobiDB-lite"/>
    </source>
</evidence>
<feature type="transmembrane region" description="Helical" evidence="2">
    <location>
        <begin position="52"/>
        <end position="73"/>
    </location>
</feature>
<dbReference type="GO" id="GO:0015666">
    <property type="term" value="F:restriction endodeoxyribonuclease activity"/>
    <property type="evidence" value="ECO:0007669"/>
    <property type="project" value="TreeGrafter"/>
</dbReference>
<comment type="caution">
    <text evidence="4">The sequence shown here is derived from an EMBL/GenBank/DDBJ whole genome shotgun (WGS) entry which is preliminary data.</text>
</comment>
<dbReference type="PANTHER" id="PTHR30015">
    <property type="entry name" value="MRR RESTRICTION SYSTEM PROTEIN"/>
    <property type="match status" value="1"/>
</dbReference>
<dbReference type="InterPro" id="IPR011335">
    <property type="entry name" value="Restrct_endonuc-II-like"/>
</dbReference>
<dbReference type="InterPro" id="IPR011856">
    <property type="entry name" value="tRNA_endonuc-like_dom_sf"/>
</dbReference>
<proteinExistence type="predicted"/>
<protein>
    <submittedName>
        <fullName evidence="4">Restriction system protein</fullName>
    </submittedName>
</protein>
<dbReference type="GO" id="GO:0003677">
    <property type="term" value="F:DNA binding"/>
    <property type="evidence" value="ECO:0007669"/>
    <property type="project" value="InterPro"/>
</dbReference>
<feature type="domain" description="Restriction endonuclease type IV Mrr" evidence="3">
    <location>
        <begin position="97"/>
        <end position="210"/>
    </location>
</feature>
<keyword evidence="2" id="KW-1133">Transmembrane helix</keyword>